<organism evidence="2 3">
    <name type="scientific">Sulfurovum riftiae</name>
    <dbReference type="NCBI Taxonomy" id="1630136"/>
    <lineage>
        <taxon>Bacteria</taxon>
        <taxon>Pseudomonadati</taxon>
        <taxon>Campylobacterota</taxon>
        <taxon>Epsilonproteobacteria</taxon>
        <taxon>Campylobacterales</taxon>
        <taxon>Sulfurovaceae</taxon>
        <taxon>Sulfurovum</taxon>
    </lineage>
</organism>
<gene>
    <name evidence="2" type="ORF">AS592_10920</name>
</gene>
<evidence type="ECO:0000313" key="3">
    <source>
        <dbReference type="Proteomes" id="UP000075359"/>
    </source>
</evidence>
<evidence type="ECO:0000313" key="2">
    <source>
        <dbReference type="EMBL" id="KYJ87606.1"/>
    </source>
</evidence>
<dbReference type="GO" id="GO:0003677">
    <property type="term" value="F:DNA binding"/>
    <property type="evidence" value="ECO:0007669"/>
    <property type="project" value="InterPro"/>
</dbReference>
<accession>A0A151CJA4</accession>
<dbReference type="RefSeq" id="WP_067328579.1">
    <property type="nucleotide sequence ID" value="NZ_LNKT01000001.1"/>
</dbReference>
<protein>
    <recommendedName>
        <fullName evidence="1">HTH cro/C1-type domain-containing protein</fullName>
    </recommendedName>
</protein>
<feature type="domain" description="HTH cro/C1-type" evidence="1">
    <location>
        <begin position="7"/>
        <end position="70"/>
    </location>
</feature>
<comment type="caution">
    <text evidence="2">The sequence shown here is derived from an EMBL/GenBank/DDBJ whole genome shotgun (WGS) entry which is preliminary data.</text>
</comment>
<dbReference type="PROSITE" id="PS50943">
    <property type="entry name" value="HTH_CROC1"/>
    <property type="match status" value="1"/>
</dbReference>
<evidence type="ECO:0000259" key="1">
    <source>
        <dbReference type="PROSITE" id="PS50943"/>
    </source>
</evidence>
<reference evidence="2 3" key="1">
    <citation type="submission" date="2015-11" db="EMBL/GenBank/DDBJ databases">
        <title>Draft genome of Sulfurovum riftiae 1812E, a member of the Epsilonproteobacteria isolated from the tube of the deep-sea hydrothermal vent tubewom Riftia pachyptila.</title>
        <authorList>
            <person name="Vetriani C."/>
            <person name="Giovannelli D."/>
        </authorList>
    </citation>
    <scope>NUCLEOTIDE SEQUENCE [LARGE SCALE GENOMIC DNA]</scope>
    <source>
        <strain evidence="2 3">1812E</strain>
    </source>
</reference>
<dbReference type="InterPro" id="IPR010982">
    <property type="entry name" value="Lambda_DNA-bd_dom_sf"/>
</dbReference>
<sequence>MHFNEYLRSCREHAHLTQEQLVQELYNYDIGSFTGLETSTLSKWERSIVKPKLSRQVRIMQYFQTRTNSALPCWEEYSETDAEEMICKAGMRNLLGKSKELILNFPQKMIGADDLKVLQLRNSEMIDKIIDINIDLDRGFNHKFTELLPEHFKEWALHPSNSFFVCDYKGQFFGLLFTLRLKPEAFEKIINLEIREKDLTLEDFASFDEMGSSYVISFFAMNEKAATMLFIRYYAHLIANQKAIEEVGVATMMEDARKLLVNMNLKEHYSMTLDNGKTIQTYRESLSNFLASEYTVKMILSRQECPEE</sequence>
<name>A0A151CJA4_9BACT</name>
<dbReference type="Proteomes" id="UP000075359">
    <property type="component" value="Unassembled WGS sequence"/>
</dbReference>
<keyword evidence="3" id="KW-1185">Reference proteome</keyword>
<dbReference type="OrthoDB" id="5891495at2"/>
<dbReference type="AlphaFoldDB" id="A0A151CJA4"/>
<dbReference type="SUPFAM" id="SSF47413">
    <property type="entry name" value="lambda repressor-like DNA-binding domains"/>
    <property type="match status" value="1"/>
</dbReference>
<proteinExistence type="predicted"/>
<dbReference type="Gene3D" id="1.10.260.40">
    <property type="entry name" value="lambda repressor-like DNA-binding domains"/>
    <property type="match status" value="1"/>
</dbReference>
<dbReference type="InterPro" id="IPR001387">
    <property type="entry name" value="Cro/C1-type_HTH"/>
</dbReference>
<dbReference type="EMBL" id="LNKT01000001">
    <property type="protein sequence ID" value="KYJ87606.1"/>
    <property type="molecule type" value="Genomic_DNA"/>
</dbReference>
<dbReference type="CDD" id="cd00093">
    <property type="entry name" value="HTH_XRE"/>
    <property type="match status" value="1"/>
</dbReference>